<dbReference type="SUPFAM" id="SSF51197">
    <property type="entry name" value="Clavaminate synthase-like"/>
    <property type="match status" value="1"/>
</dbReference>
<protein>
    <submittedName>
        <fullName evidence="3">Phytanoyl-CoA dioxygenase family protein</fullName>
    </submittedName>
</protein>
<dbReference type="PANTHER" id="PTHR20883:SF15">
    <property type="entry name" value="PHYTANOYL-COA DIOXYGENASE DOMAIN-CONTAINING PROTEIN 1"/>
    <property type="match status" value="1"/>
</dbReference>
<keyword evidence="3" id="KW-0560">Oxidoreductase</keyword>
<dbReference type="AlphaFoldDB" id="A0A5B1BWV4"/>
<keyword evidence="1" id="KW-0479">Metal-binding</keyword>
<evidence type="ECO:0000313" key="4">
    <source>
        <dbReference type="Proteomes" id="UP000324701"/>
    </source>
</evidence>
<dbReference type="PANTHER" id="PTHR20883">
    <property type="entry name" value="PHYTANOYL-COA DIOXYGENASE DOMAIN CONTAINING 1"/>
    <property type="match status" value="1"/>
</dbReference>
<name>A0A5B1BWV4_MYCSI</name>
<dbReference type="GO" id="GO:0005506">
    <property type="term" value="F:iron ion binding"/>
    <property type="evidence" value="ECO:0007669"/>
    <property type="project" value="UniProtKB-ARBA"/>
</dbReference>
<dbReference type="OrthoDB" id="9796766at2"/>
<evidence type="ECO:0000256" key="2">
    <source>
        <dbReference type="ARBA" id="ARBA00023004"/>
    </source>
</evidence>
<comment type="caution">
    <text evidence="3">The sequence shown here is derived from an EMBL/GenBank/DDBJ whole genome shotgun (WGS) entry which is preliminary data.</text>
</comment>
<organism evidence="3 4">
    <name type="scientific">Mycobacterium simiae</name>
    <name type="common">Mycobacterium habana</name>
    <dbReference type="NCBI Taxonomy" id="1784"/>
    <lineage>
        <taxon>Bacteria</taxon>
        <taxon>Bacillati</taxon>
        <taxon>Actinomycetota</taxon>
        <taxon>Actinomycetes</taxon>
        <taxon>Mycobacteriales</taxon>
        <taxon>Mycobacteriaceae</taxon>
        <taxon>Mycobacterium</taxon>
        <taxon>Mycobacterium simiae complex</taxon>
    </lineage>
</organism>
<keyword evidence="3" id="KW-0223">Dioxygenase</keyword>
<evidence type="ECO:0000256" key="1">
    <source>
        <dbReference type="ARBA" id="ARBA00022723"/>
    </source>
</evidence>
<dbReference type="InterPro" id="IPR008775">
    <property type="entry name" value="Phytyl_CoA_dOase-like"/>
</dbReference>
<dbReference type="Gene3D" id="2.60.120.620">
    <property type="entry name" value="q2cbj1_9rhob like domain"/>
    <property type="match status" value="1"/>
</dbReference>
<accession>A0A5B1BWV4</accession>
<keyword evidence="4" id="KW-1185">Reference proteome</keyword>
<dbReference type="Pfam" id="PF05721">
    <property type="entry name" value="PhyH"/>
    <property type="match status" value="1"/>
</dbReference>
<reference evidence="3 4" key="1">
    <citation type="submission" date="2019-09" db="EMBL/GenBank/DDBJ databases">
        <title>Report of infection by Mycobacterium simiae a patient suffering from pulmonary tuberculosis.</title>
        <authorList>
            <person name="Mohanty P.S."/>
            <person name="Bansal A.K."/>
            <person name="Singh H."/>
            <person name="Sharma S."/>
            <person name="Patil S.A."/>
            <person name="Upadhaya P."/>
            <person name="Singh P.K."/>
            <person name="Kumar D."/>
            <person name="Kumar S."/>
            <person name="Singh R.K."/>
            <person name="Chaudhary B."/>
        </authorList>
    </citation>
    <scope>NUCLEOTIDE SEQUENCE [LARGE SCALE GENOMIC DNA]</scope>
    <source>
        <strain evidence="3 4">JAL-560-SIM</strain>
    </source>
</reference>
<dbReference type="EMBL" id="VTZN01000010">
    <property type="protein sequence ID" value="KAA1251644.1"/>
    <property type="molecule type" value="Genomic_DNA"/>
</dbReference>
<dbReference type="GO" id="GO:0016706">
    <property type="term" value="F:2-oxoglutarate-dependent dioxygenase activity"/>
    <property type="evidence" value="ECO:0007669"/>
    <property type="project" value="UniProtKB-ARBA"/>
</dbReference>
<dbReference type="RefSeq" id="WP_149652549.1">
    <property type="nucleotide sequence ID" value="NZ_VTZN01000010.1"/>
</dbReference>
<dbReference type="Proteomes" id="UP000324701">
    <property type="component" value="Unassembled WGS sequence"/>
</dbReference>
<sequence>MRVKSDISTLDDLSGDLAGRYRWTPSAGASVDRALVNADLAALARDGYVIWENLLSDNECRQVRDAVTPLLSHGGRNSFEGHRTQRLYSVLTKTRVCDRLVEHPRALAVLDRLLLPNYLLSALQVINIQPGESSQLLHFDDAFYPIPRPRPALGAATIWAIDDFTAANGATRVIPASHLWDDRRPTSSDVGQPVVMPAGSCIFFLGTLWHGGGANSSAAARLAVTAQYCQPWLRPLEAFTLSVPTDVVKVVSPDIQRMLGYSIHPPFVGAVDGQHPLRLLEQQ</sequence>
<proteinExistence type="predicted"/>
<keyword evidence="2" id="KW-0408">Iron</keyword>
<evidence type="ECO:0000313" key="3">
    <source>
        <dbReference type="EMBL" id="KAA1251644.1"/>
    </source>
</evidence>
<gene>
    <name evidence="3" type="ORF">F0Q45_03260</name>
</gene>